<accession>A0A9P4S6U7</accession>
<proteinExistence type="predicted"/>
<gene>
    <name evidence="2" type="ORF">M501DRAFT_1019143</name>
</gene>
<dbReference type="Proteomes" id="UP000799429">
    <property type="component" value="Unassembled WGS sequence"/>
</dbReference>
<dbReference type="AlphaFoldDB" id="A0A9P4S6U7"/>
<reference evidence="2" key="1">
    <citation type="journal article" date="2020" name="Stud. Mycol.">
        <title>101 Dothideomycetes genomes: a test case for predicting lifestyles and emergence of pathogens.</title>
        <authorList>
            <person name="Haridas S."/>
            <person name="Albert R."/>
            <person name="Binder M."/>
            <person name="Bloem J."/>
            <person name="Labutti K."/>
            <person name="Salamov A."/>
            <person name="Andreopoulos B."/>
            <person name="Baker S."/>
            <person name="Barry K."/>
            <person name="Bills G."/>
            <person name="Bluhm B."/>
            <person name="Cannon C."/>
            <person name="Castanera R."/>
            <person name="Culley D."/>
            <person name="Daum C."/>
            <person name="Ezra D."/>
            <person name="Gonzalez J."/>
            <person name="Henrissat B."/>
            <person name="Kuo A."/>
            <person name="Liang C."/>
            <person name="Lipzen A."/>
            <person name="Lutzoni F."/>
            <person name="Magnuson J."/>
            <person name="Mondo S."/>
            <person name="Nolan M."/>
            <person name="Ohm R."/>
            <person name="Pangilinan J."/>
            <person name="Park H.-J."/>
            <person name="Ramirez L."/>
            <person name="Alfaro M."/>
            <person name="Sun H."/>
            <person name="Tritt A."/>
            <person name="Yoshinaga Y."/>
            <person name="Zwiers L.-H."/>
            <person name="Turgeon B."/>
            <person name="Goodwin S."/>
            <person name="Spatafora J."/>
            <person name="Crous P."/>
            <person name="Grigoriev I."/>
        </authorList>
    </citation>
    <scope>NUCLEOTIDE SEQUENCE</scope>
    <source>
        <strain evidence="2">CBS 101060</strain>
    </source>
</reference>
<dbReference type="EMBL" id="MU006104">
    <property type="protein sequence ID" value="KAF2836347.1"/>
    <property type="molecule type" value="Genomic_DNA"/>
</dbReference>
<organism evidence="2 3">
    <name type="scientific">Patellaria atrata CBS 101060</name>
    <dbReference type="NCBI Taxonomy" id="1346257"/>
    <lineage>
        <taxon>Eukaryota</taxon>
        <taxon>Fungi</taxon>
        <taxon>Dikarya</taxon>
        <taxon>Ascomycota</taxon>
        <taxon>Pezizomycotina</taxon>
        <taxon>Dothideomycetes</taxon>
        <taxon>Dothideomycetes incertae sedis</taxon>
        <taxon>Patellariales</taxon>
        <taxon>Patellariaceae</taxon>
        <taxon>Patellaria</taxon>
    </lineage>
</organism>
<evidence type="ECO:0000313" key="2">
    <source>
        <dbReference type="EMBL" id="KAF2836347.1"/>
    </source>
</evidence>
<sequence>MPLTVAQILSDINTLRVCDPSAALALVSIRPGDGSEQSTSTIQSKDDDDQDLRRARELVELHQTVKIAQREGLDRELREAREEVRRVVAELGR</sequence>
<comment type="caution">
    <text evidence="2">The sequence shown here is derived from an EMBL/GenBank/DDBJ whole genome shotgun (WGS) entry which is preliminary data.</text>
</comment>
<evidence type="ECO:0000256" key="1">
    <source>
        <dbReference type="SAM" id="MobiDB-lite"/>
    </source>
</evidence>
<evidence type="ECO:0000313" key="3">
    <source>
        <dbReference type="Proteomes" id="UP000799429"/>
    </source>
</evidence>
<keyword evidence="3" id="KW-1185">Reference proteome</keyword>
<name>A0A9P4S6U7_9PEZI</name>
<protein>
    <submittedName>
        <fullName evidence="2">Uncharacterized protein</fullName>
    </submittedName>
</protein>
<dbReference type="OrthoDB" id="5394455at2759"/>
<feature type="region of interest" description="Disordered" evidence="1">
    <location>
        <begin position="29"/>
        <end position="50"/>
    </location>
</feature>